<dbReference type="InterPro" id="IPR002616">
    <property type="entry name" value="tRNA_ribo_trans-like"/>
</dbReference>
<dbReference type="InterPro" id="IPR036511">
    <property type="entry name" value="TGT-like_sf"/>
</dbReference>
<dbReference type="PANTHER" id="PTHR46064:SF1">
    <property type="entry name" value="QUEUINE TRNA-RIBOSYLTRANSFERASE ACCESSORY SUBUNIT 2"/>
    <property type="match status" value="1"/>
</dbReference>
<accession>A0A5C7H9N8</accession>
<dbReference type="OrthoDB" id="27601at2759"/>
<dbReference type="InterPro" id="IPR050852">
    <property type="entry name" value="Queuine_tRNA-ribosyltrfase"/>
</dbReference>
<feature type="domain" description="tRNA-guanine(15) transglycosylase-like" evidence="2">
    <location>
        <begin position="20"/>
        <end position="275"/>
    </location>
</feature>
<reference evidence="4" key="1">
    <citation type="journal article" date="2019" name="Gigascience">
        <title>De novo genome assembly of the endangered Acer yangbiense, a plant species with extremely small populations endemic to Yunnan Province, China.</title>
        <authorList>
            <person name="Yang J."/>
            <person name="Wariss H.M."/>
            <person name="Tao L."/>
            <person name="Zhang R."/>
            <person name="Yun Q."/>
            <person name="Hollingsworth P."/>
            <person name="Dao Z."/>
            <person name="Luo G."/>
            <person name="Guo H."/>
            <person name="Ma Y."/>
            <person name="Sun W."/>
        </authorList>
    </citation>
    <scope>NUCLEOTIDE SEQUENCE [LARGE SCALE GENOMIC DNA]</scope>
    <source>
        <strain evidence="4">cv. Malutang</strain>
    </source>
</reference>
<name>A0A5C7H9N8_9ROSI</name>
<proteinExistence type="predicted"/>
<dbReference type="Proteomes" id="UP000323000">
    <property type="component" value="Chromosome 10"/>
</dbReference>
<gene>
    <name evidence="3" type="ORF">EZV62_022628</name>
</gene>
<evidence type="ECO:0000313" key="4">
    <source>
        <dbReference type="Proteomes" id="UP000323000"/>
    </source>
</evidence>
<evidence type="ECO:0000256" key="1">
    <source>
        <dbReference type="SAM" id="Phobius"/>
    </source>
</evidence>
<keyword evidence="1" id="KW-0812">Transmembrane</keyword>
<dbReference type="Pfam" id="PF01702">
    <property type="entry name" value="TGT"/>
    <property type="match status" value="1"/>
</dbReference>
<feature type="transmembrane region" description="Helical" evidence="1">
    <location>
        <begin position="12"/>
        <end position="29"/>
    </location>
</feature>
<protein>
    <recommendedName>
        <fullName evidence="2">tRNA-guanine(15) transglycosylase-like domain-containing protein</fullName>
    </recommendedName>
</protein>
<evidence type="ECO:0000313" key="3">
    <source>
        <dbReference type="EMBL" id="TXG53459.1"/>
    </source>
</evidence>
<organism evidence="3 4">
    <name type="scientific">Acer yangbiense</name>
    <dbReference type="NCBI Taxonomy" id="1000413"/>
    <lineage>
        <taxon>Eukaryota</taxon>
        <taxon>Viridiplantae</taxon>
        <taxon>Streptophyta</taxon>
        <taxon>Embryophyta</taxon>
        <taxon>Tracheophyta</taxon>
        <taxon>Spermatophyta</taxon>
        <taxon>Magnoliopsida</taxon>
        <taxon>eudicotyledons</taxon>
        <taxon>Gunneridae</taxon>
        <taxon>Pentapetalae</taxon>
        <taxon>rosids</taxon>
        <taxon>malvids</taxon>
        <taxon>Sapindales</taxon>
        <taxon>Sapindaceae</taxon>
        <taxon>Hippocastanoideae</taxon>
        <taxon>Acereae</taxon>
        <taxon>Acer</taxon>
    </lineage>
</organism>
<dbReference type="Gene3D" id="3.20.20.105">
    <property type="entry name" value="Queuine tRNA-ribosyltransferase-like"/>
    <property type="match status" value="1"/>
</dbReference>
<dbReference type="AlphaFoldDB" id="A0A5C7H9N8"/>
<keyword evidence="1" id="KW-1133">Transmembrane helix</keyword>
<dbReference type="EMBL" id="VAHF01000010">
    <property type="protein sequence ID" value="TXG53459.1"/>
    <property type="molecule type" value="Genomic_DNA"/>
</dbReference>
<dbReference type="PANTHER" id="PTHR46064">
    <property type="entry name" value="QUEUINE TRNA-RIBOSYLTRANSFERASE ACCESSORY SUBUNIT 2"/>
    <property type="match status" value="1"/>
</dbReference>
<dbReference type="GO" id="GO:0006400">
    <property type="term" value="P:tRNA modification"/>
    <property type="evidence" value="ECO:0007669"/>
    <property type="project" value="InterPro"/>
</dbReference>
<sequence>MKFAVKAVTGGKALAVISIFSSVALMALVQTPKTISSIGGLHQMLGLREYGFVVVARDSVRSLPEFDSTNRFGASFETPCGRRWVKPVVYMEMISSMRPNLWTTLADEVPAWVSDKRNKTSVDRTCWFRQVELFLDPLLVDLTLRNGSDVPKRNVSGNYPCLCQQSSIKSSIESHIIHAGYWIEGFGLAESMDDSPPLLNAVTDNLPEERPRLIYGLGLPEEVMQGIAAGVDLFDSVYIYHLTLGGFALVFPLDGMETSDIGSDGTKINLRATMYR</sequence>
<evidence type="ECO:0000259" key="2">
    <source>
        <dbReference type="Pfam" id="PF01702"/>
    </source>
</evidence>
<keyword evidence="1" id="KW-0472">Membrane</keyword>
<dbReference type="SUPFAM" id="SSF51713">
    <property type="entry name" value="tRNA-guanine transglycosylase"/>
    <property type="match status" value="1"/>
</dbReference>
<keyword evidence="4" id="KW-1185">Reference proteome</keyword>
<comment type="caution">
    <text evidence="3">The sequence shown here is derived from an EMBL/GenBank/DDBJ whole genome shotgun (WGS) entry which is preliminary data.</text>
</comment>